<feature type="compositionally biased region" description="Basic and acidic residues" evidence="1">
    <location>
        <begin position="83"/>
        <end position="93"/>
    </location>
</feature>
<dbReference type="EMBL" id="ML991779">
    <property type="protein sequence ID" value="KAF2237666.1"/>
    <property type="molecule type" value="Genomic_DNA"/>
</dbReference>
<dbReference type="InterPro" id="IPR052523">
    <property type="entry name" value="Trichothecene_AcTrans"/>
</dbReference>
<evidence type="ECO:0000256" key="1">
    <source>
        <dbReference type="SAM" id="MobiDB-lite"/>
    </source>
</evidence>
<dbReference type="InterPro" id="IPR000182">
    <property type="entry name" value="GNAT_dom"/>
</dbReference>
<dbReference type="PANTHER" id="PTHR42791:SF14">
    <property type="entry name" value="N-ACETYLTRANSFERASE DOMAIN-CONTAINING PROTEIN"/>
    <property type="match status" value="1"/>
</dbReference>
<evidence type="ECO:0000259" key="2">
    <source>
        <dbReference type="PROSITE" id="PS51186"/>
    </source>
</evidence>
<sequence>MPLTLHPALPSDIPALVATALSAFWYSGQDRVLLSRDPFKEETAEGEGGKKKGETIRGFFERRYRDQWLEDADLRVMKVVERRKSGSADRADGENVAGGGRAGAGQGEAEAEGQGDWVGEKVVAAARWHFYLAGSTEGREPEEKGGKVEDKKTEYPEGIRGGMLNELSATTKRYRREIMGDNPYILLSSLATEPAHHRKGAGSMLLKWGTERADGAGLPMYIESTEMGKPLYEKFGFETVHVMETDLATFGGRGKDKRYLMIRTPRERHVV</sequence>
<dbReference type="Gene3D" id="3.40.630.30">
    <property type="match status" value="1"/>
</dbReference>
<evidence type="ECO:0000313" key="3">
    <source>
        <dbReference type="EMBL" id="KAF2237666.1"/>
    </source>
</evidence>
<gene>
    <name evidence="3" type="ORF">EV356DRAFT_510648</name>
</gene>
<accession>A0A6A6HHT9</accession>
<dbReference type="PROSITE" id="PS51186">
    <property type="entry name" value="GNAT"/>
    <property type="match status" value="1"/>
</dbReference>
<evidence type="ECO:0000313" key="4">
    <source>
        <dbReference type="Proteomes" id="UP000800092"/>
    </source>
</evidence>
<feature type="region of interest" description="Disordered" evidence="1">
    <location>
        <begin position="134"/>
        <end position="159"/>
    </location>
</feature>
<dbReference type="PANTHER" id="PTHR42791">
    <property type="entry name" value="GNAT FAMILY ACETYLTRANSFERASE"/>
    <property type="match status" value="1"/>
</dbReference>
<dbReference type="OrthoDB" id="2115692at2759"/>
<protein>
    <recommendedName>
        <fullName evidence="2">N-acetyltransferase domain-containing protein</fullName>
    </recommendedName>
</protein>
<dbReference type="Pfam" id="PF13508">
    <property type="entry name" value="Acetyltransf_7"/>
    <property type="match status" value="1"/>
</dbReference>
<keyword evidence="4" id="KW-1185">Reference proteome</keyword>
<feature type="compositionally biased region" description="Basic and acidic residues" evidence="1">
    <location>
        <begin position="137"/>
        <end position="157"/>
    </location>
</feature>
<organism evidence="3 4">
    <name type="scientific">Viridothelium virens</name>
    <name type="common">Speckled blister lichen</name>
    <name type="synonym">Trypethelium virens</name>
    <dbReference type="NCBI Taxonomy" id="1048519"/>
    <lineage>
        <taxon>Eukaryota</taxon>
        <taxon>Fungi</taxon>
        <taxon>Dikarya</taxon>
        <taxon>Ascomycota</taxon>
        <taxon>Pezizomycotina</taxon>
        <taxon>Dothideomycetes</taxon>
        <taxon>Dothideomycetes incertae sedis</taxon>
        <taxon>Trypetheliales</taxon>
        <taxon>Trypetheliaceae</taxon>
        <taxon>Viridothelium</taxon>
    </lineage>
</organism>
<dbReference type="AlphaFoldDB" id="A0A6A6HHT9"/>
<feature type="domain" description="N-acetyltransferase" evidence="2">
    <location>
        <begin position="181"/>
        <end position="266"/>
    </location>
</feature>
<dbReference type="SUPFAM" id="SSF55729">
    <property type="entry name" value="Acyl-CoA N-acyltransferases (Nat)"/>
    <property type="match status" value="1"/>
</dbReference>
<feature type="region of interest" description="Disordered" evidence="1">
    <location>
        <begin position="83"/>
        <end position="114"/>
    </location>
</feature>
<dbReference type="InterPro" id="IPR016181">
    <property type="entry name" value="Acyl_CoA_acyltransferase"/>
</dbReference>
<name>A0A6A6HHT9_VIRVR</name>
<feature type="compositionally biased region" description="Gly residues" evidence="1">
    <location>
        <begin position="96"/>
        <end position="106"/>
    </location>
</feature>
<reference evidence="3" key="1">
    <citation type="journal article" date="2020" name="Stud. Mycol.">
        <title>101 Dothideomycetes genomes: a test case for predicting lifestyles and emergence of pathogens.</title>
        <authorList>
            <person name="Haridas S."/>
            <person name="Albert R."/>
            <person name="Binder M."/>
            <person name="Bloem J."/>
            <person name="Labutti K."/>
            <person name="Salamov A."/>
            <person name="Andreopoulos B."/>
            <person name="Baker S."/>
            <person name="Barry K."/>
            <person name="Bills G."/>
            <person name="Bluhm B."/>
            <person name="Cannon C."/>
            <person name="Castanera R."/>
            <person name="Culley D."/>
            <person name="Daum C."/>
            <person name="Ezra D."/>
            <person name="Gonzalez J."/>
            <person name="Henrissat B."/>
            <person name="Kuo A."/>
            <person name="Liang C."/>
            <person name="Lipzen A."/>
            <person name="Lutzoni F."/>
            <person name="Magnuson J."/>
            <person name="Mondo S."/>
            <person name="Nolan M."/>
            <person name="Ohm R."/>
            <person name="Pangilinan J."/>
            <person name="Park H.-J."/>
            <person name="Ramirez L."/>
            <person name="Alfaro M."/>
            <person name="Sun H."/>
            <person name="Tritt A."/>
            <person name="Yoshinaga Y."/>
            <person name="Zwiers L.-H."/>
            <person name="Turgeon B."/>
            <person name="Goodwin S."/>
            <person name="Spatafora J."/>
            <person name="Crous P."/>
            <person name="Grigoriev I."/>
        </authorList>
    </citation>
    <scope>NUCLEOTIDE SEQUENCE</scope>
    <source>
        <strain evidence="3">Tuck. ex Michener</strain>
    </source>
</reference>
<dbReference type="Proteomes" id="UP000800092">
    <property type="component" value="Unassembled WGS sequence"/>
</dbReference>
<dbReference type="GO" id="GO:0016747">
    <property type="term" value="F:acyltransferase activity, transferring groups other than amino-acyl groups"/>
    <property type="evidence" value="ECO:0007669"/>
    <property type="project" value="InterPro"/>
</dbReference>
<proteinExistence type="predicted"/>